<evidence type="ECO:0000313" key="2">
    <source>
        <dbReference type="Proteomes" id="UP001631957"/>
    </source>
</evidence>
<dbReference type="Proteomes" id="UP001631957">
    <property type="component" value="Unassembled WGS sequence"/>
</dbReference>
<dbReference type="EMBL" id="JBJVNI010000036">
    <property type="protein sequence ID" value="MFM9615539.1"/>
    <property type="molecule type" value="Genomic_DNA"/>
</dbReference>
<dbReference type="InterPro" id="IPR036271">
    <property type="entry name" value="Tet_transcr_reg_TetR-rel_C_sf"/>
</dbReference>
<name>A0ABW9I5A4_9ACTN</name>
<dbReference type="Gene3D" id="1.10.357.10">
    <property type="entry name" value="Tetracycline Repressor, domain 2"/>
    <property type="match status" value="1"/>
</dbReference>
<proteinExistence type="predicted"/>
<evidence type="ECO:0000313" key="1">
    <source>
        <dbReference type="EMBL" id="MFM9615539.1"/>
    </source>
</evidence>
<gene>
    <name evidence="1" type="ORF">ACKI18_43515</name>
</gene>
<evidence type="ECO:0008006" key="3">
    <source>
        <dbReference type="Google" id="ProtNLM"/>
    </source>
</evidence>
<dbReference type="RefSeq" id="WP_409123964.1">
    <property type="nucleotide sequence ID" value="NZ_JBJVNI010000036.1"/>
</dbReference>
<comment type="caution">
    <text evidence="1">The sequence shown here is derived from an EMBL/GenBank/DDBJ whole genome shotgun (WGS) entry which is preliminary data.</text>
</comment>
<protein>
    <recommendedName>
        <fullName evidence="3">Tetracyclin repressor-like C-terminal domain-containing protein</fullName>
    </recommendedName>
</protein>
<accession>A0ABW9I5A4</accession>
<keyword evidence="2" id="KW-1185">Reference proteome</keyword>
<organism evidence="1 2">
    <name type="scientific">Streptomyces niveiscabiei</name>
    <dbReference type="NCBI Taxonomy" id="164115"/>
    <lineage>
        <taxon>Bacteria</taxon>
        <taxon>Bacillati</taxon>
        <taxon>Actinomycetota</taxon>
        <taxon>Actinomycetes</taxon>
        <taxon>Kitasatosporales</taxon>
        <taxon>Streptomycetaceae</taxon>
        <taxon>Streptomyces</taxon>
    </lineage>
</organism>
<sequence>MPTPYVDWTELLESLLAAAEAGEPRDGLSPQAVARVLVSAFFGAQHISDVLLGRTDVVDRWAESSDLLFHVVRA</sequence>
<reference evidence="1 2" key="1">
    <citation type="submission" date="2024-12" db="EMBL/GenBank/DDBJ databases">
        <title>Forecasting of Potato common scab and diversities of Pathogenic streptomyces spp. in china.</title>
        <authorList>
            <person name="Handique U."/>
            <person name="Wu J."/>
        </authorList>
    </citation>
    <scope>NUCLEOTIDE SEQUENCE [LARGE SCALE GENOMIC DNA]</scope>
    <source>
        <strain evidence="1 2">ZRIMU1530</strain>
    </source>
</reference>
<dbReference type="SUPFAM" id="SSF48498">
    <property type="entry name" value="Tetracyclin repressor-like, C-terminal domain"/>
    <property type="match status" value="1"/>
</dbReference>